<dbReference type="CDD" id="cd00635">
    <property type="entry name" value="PLPDE_III_YBL036c_like"/>
    <property type="match status" value="1"/>
</dbReference>
<evidence type="ECO:0000256" key="2">
    <source>
        <dbReference type="HAMAP-Rule" id="MF_02087"/>
    </source>
</evidence>
<reference evidence="6" key="1">
    <citation type="submission" date="2020-04" db="EMBL/GenBank/DDBJ databases">
        <title>Deep metagenomics examines the oral microbiome during advanced dental caries in children, revealing novel taxa and co-occurrences with host molecules.</title>
        <authorList>
            <person name="Baker J.L."/>
            <person name="Morton J.T."/>
            <person name="Dinis M."/>
            <person name="Alvarez R."/>
            <person name="Tran N.C."/>
            <person name="Knight R."/>
            <person name="Edlund A."/>
        </authorList>
    </citation>
    <scope>NUCLEOTIDE SEQUENCE</scope>
    <source>
        <strain evidence="6">JCVI_23_bin.16</strain>
    </source>
</reference>
<evidence type="ECO:0000259" key="5">
    <source>
        <dbReference type="Pfam" id="PF01168"/>
    </source>
</evidence>
<proteinExistence type="inferred from homology"/>
<evidence type="ECO:0000256" key="3">
    <source>
        <dbReference type="PIRSR" id="PIRSR004848-1"/>
    </source>
</evidence>
<dbReference type="Gene3D" id="3.20.20.10">
    <property type="entry name" value="Alanine racemase"/>
    <property type="match status" value="1"/>
</dbReference>
<name>A0A929QU85_ABIDE</name>
<dbReference type="InterPro" id="IPR011078">
    <property type="entry name" value="PyrdxlP_homeostasis"/>
</dbReference>
<dbReference type="PANTHER" id="PTHR10146">
    <property type="entry name" value="PROLINE SYNTHETASE CO-TRANSCRIBED BACTERIAL HOMOLOG PROTEIN"/>
    <property type="match status" value="1"/>
</dbReference>
<comment type="similarity">
    <text evidence="2 4">Belongs to the pyridoxal phosphate-binding protein YggS/PROSC family.</text>
</comment>
<dbReference type="HAMAP" id="MF_02087">
    <property type="entry name" value="PLP_homeostasis"/>
    <property type="match status" value="1"/>
</dbReference>
<keyword evidence="1 2" id="KW-0663">Pyridoxal phosphate</keyword>
<evidence type="ECO:0000256" key="1">
    <source>
        <dbReference type="ARBA" id="ARBA00022898"/>
    </source>
</evidence>
<dbReference type="FunFam" id="3.20.20.10:FF:000018">
    <property type="entry name" value="Pyridoxal phosphate homeostasis protein"/>
    <property type="match status" value="1"/>
</dbReference>
<evidence type="ECO:0000313" key="6">
    <source>
        <dbReference type="EMBL" id="MBF0935317.1"/>
    </source>
</evidence>
<comment type="cofactor">
    <cofactor evidence="3">
        <name>pyridoxal 5'-phosphate</name>
        <dbReference type="ChEBI" id="CHEBI:597326"/>
    </cofactor>
</comment>
<feature type="domain" description="Alanine racemase N-terminal" evidence="5">
    <location>
        <begin position="11"/>
        <end position="223"/>
    </location>
</feature>
<dbReference type="SUPFAM" id="SSF51419">
    <property type="entry name" value="PLP-binding barrel"/>
    <property type="match status" value="1"/>
</dbReference>
<dbReference type="AlphaFoldDB" id="A0A929QU85"/>
<dbReference type="PIRSF" id="PIRSF004848">
    <property type="entry name" value="YBL036c_PLPDEIII"/>
    <property type="match status" value="1"/>
</dbReference>
<comment type="function">
    <text evidence="2">Pyridoxal 5'-phosphate (PLP)-binding protein, which is involved in PLP homeostasis.</text>
</comment>
<dbReference type="GO" id="GO:0030170">
    <property type="term" value="F:pyridoxal phosphate binding"/>
    <property type="evidence" value="ECO:0007669"/>
    <property type="project" value="UniProtKB-UniRule"/>
</dbReference>
<dbReference type="Pfam" id="PF01168">
    <property type="entry name" value="Ala_racemase_N"/>
    <property type="match status" value="1"/>
</dbReference>
<evidence type="ECO:0000256" key="4">
    <source>
        <dbReference type="RuleBase" id="RU004514"/>
    </source>
</evidence>
<protein>
    <recommendedName>
        <fullName evidence="2">Pyridoxal phosphate homeostasis protein</fullName>
        <shortName evidence="2">PLP homeostasis protein</shortName>
    </recommendedName>
</protein>
<dbReference type="InterPro" id="IPR001608">
    <property type="entry name" value="Ala_racemase_N"/>
</dbReference>
<dbReference type="PANTHER" id="PTHR10146:SF14">
    <property type="entry name" value="PYRIDOXAL PHOSPHATE HOMEOSTASIS PROTEIN"/>
    <property type="match status" value="1"/>
</dbReference>
<evidence type="ECO:0000313" key="7">
    <source>
        <dbReference type="Proteomes" id="UP000757900"/>
    </source>
</evidence>
<sequence length="228" mass="25807">MTQKLIQDRYQAVLDRIQKHSPEGKVPQLIAVSKTADADQIQALYDLGQRHFGENRYPALLEKQDALAQTDPDIVWHFIGRVQTRQVKEFINQIDYLHALDRFDLAKEIQKRADHPIKCFLQVNVSGEESKTGYEPEQVFAAIEQLAPYDKIEIVGLMTMAPADALEGELHFFFKTLKHLQLLVQEAGYPHAPCTELSMGMSQDYTIATEEGASFLRVGSALFAPEGY</sequence>
<comment type="caution">
    <text evidence="6">The sequence shown here is derived from an EMBL/GenBank/DDBJ whole genome shotgun (WGS) entry which is preliminary data.</text>
</comment>
<gene>
    <name evidence="6" type="ORF">HXK00_06735</name>
</gene>
<feature type="modified residue" description="N6-(pyridoxal phosphate)lysine" evidence="2 3">
    <location>
        <position position="34"/>
    </location>
</feature>
<dbReference type="EMBL" id="JABZFV010000193">
    <property type="protein sequence ID" value="MBF0935317.1"/>
    <property type="molecule type" value="Genomic_DNA"/>
</dbReference>
<dbReference type="InterPro" id="IPR029066">
    <property type="entry name" value="PLP-binding_barrel"/>
</dbReference>
<accession>A0A929QU85</accession>
<dbReference type="Proteomes" id="UP000757900">
    <property type="component" value="Unassembled WGS sequence"/>
</dbReference>
<organism evidence="6 7">
    <name type="scientific">Abiotrophia defectiva</name>
    <name type="common">Streptococcus defectivus</name>
    <dbReference type="NCBI Taxonomy" id="46125"/>
    <lineage>
        <taxon>Bacteria</taxon>
        <taxon>Bacillati</taxon>
        <taxon>Bacillota</taxon>
        <taxon>Bacilli</taxon>
        <taxon>Lactobacillales</taxon>
        <taxon>Aerococcaceae</taxon>
        <taxon>Abiotrophia</taxon>
    </lineage>
</organism>
<dbReference type="NCBIfam" id="TIGR00044">
    <property type="entry name" value="YggS family pyridoxal phosphate-dependent enzyme"/>
    <property type="match status" value="1"/>
</dbReference>